<name>A0ACC0FSM6_9ERIC</name>
<protein>
    <submittedName>
        <fullName evidence="1">Uncharacterized protein</fullName>
    </submittedName>
</protein>
<proteinExistence type="predicted"/>
<dbReference type="EMBL" id="CM045770">
    <property type="protein sequence ID" value="KAI7991689.1"/>
    <property type="molecule type" value="Genomic_DNA"/>
</dbReference>
<organism evidence="1 2">
    <name type="scientific">Camellia lanceoleosa</name>
    <dbReference type="NCBI Taxonomy" id="1840588"/>
    <lineage>
        <taxon>Eukaryota</taxon>
        <taxon>Viridiplantae</taxon>
        <taxon>Streptophyta</taxon>
        <taxon>Embryophyta</taxon>
        <taxon>Tracheophyta</taxon>
        <taxon>Spermatophyta</taxon>
        <taxon>Magnoliopsida</taxon>
        <taxon>eudicotyledons</taxon>
        <taxon>Gunneridae</taxon>
        <taxon>Pentapetalae</taxon>
        <taxon>asterids</taxon>
        <taxon>Ericales</taxon>
        <taxon>Theaceae</taxon>
        <taxon>Camellia</taxon>
    </lineage>
</organism>
<reference evidence="1 2" key="1">
    <citation type="journal article" date="2022" name="Plant J.">
        <title>Chromosome-level genome of Camellia lanceoleosa provides a valuable resource for understanding genome evolution and self-incompatibility.</title>
        <authorList>
            <person name="Gong W."/>
            <person name="Xiao S."/>
            <person name="Wang L."/>
            <person name="Liao Z."/>
            <person name="Chang Y."/>
            <person name="Mo W."/>
            <person name="Hu G."/>
            <person name="Li W."/>
            <person name="Zhao G."/>
            <person name="Zhu H."/>
            <person name="Hu X."/>
            <person name="Ji K."/>
            <person name="Xiang X."/>
            <person name="Song Q."/>
            <person name="Yuan D."/>
            <person name="Jin S."/>
            <person name="Zhang L."/>
        </authorList>
    </citation>
    <scope>NUCLEOTIDE SEQUENCE [LARGE SCALE GENOMIC DNA]</scope>
    <source>
        <strain evidence="1">SQ_2022a</strain>
    </source>
</reference>
<evidence type="ECO:0000313" key="2">
    <source>
        <dbReference type="Proteomes" id="UP001060215"/>
    </source>
</evidence>
<sequence>MSKLTHLCTSAALIRQPTSSNAPISNRSRKRARRESPEGLLRHKLDMCSQQGDLVEALRLYDNARTSGVSLSQHHYNSLLYLCSCCGDGNGNGGFSKDVVNLGLERGFEIFKQMGIDKIAPNEATFTNLARLAVVKEDPEMAFDLVKKMKSCGIPPKLRSYGPALFGFCRKGMANEAYEVDAHMVESGVLAEESELSALLNVTEETAGVVEDWFESERAAEVGEVNWDVGKVREEVVKGGGGWHGQGWLGNGNWRVTRTQMDEMGVCQSCGEKLVSIDIDPKETENFTTSLTNLACQREVKADFIQFQEWLQRHGPFDAVIDGANVGLINRHNFNFSQPTKRLPLVVLHKSRVTGGRAQSHNNKKVLESWKRSGALYATPAGSNDDWYWLFAAVSCKCLLVTNDEMRDHLFQLLGTSFFPRWKEKHQMEELMKNQMFATHAVAAAGSVTLGTALTYPLDTIKVLIQVGSVSNKQLTTAQVLDRVKTLSGNAGLYSGFGWLMLGRILGAGARFGTYEILTAFYKDGREDNYVHVSEAFMAGIAAGAVESVVSSPFELIKLPRTAVSPLLARLLPGYSPDTRTLNHSVGLLSTLTSKHPNIIGGLKEYPWMMTGSGRPPSVCDVRRPLDIISLEGWGALWRGLRSGVVRDSIFGGIFFSSWQFLHRAMLDWKAVDMDPSPRSDEEIGPLSPVAVSLAAGFSGSVAAAASHCFDTAKSRSQCIVLPKYISMERRLLKWRLPGKRFERLTGIHPADRNILFRGIGLRMARSGIASFVIVGGYFLGINHLVSK</sequence>
<accession>A0ACC0FSM6</accession>
<gene>
    <name evidence="1" type="ORF">LOK49_LG12G00247</name>
</gene>
<keyword evidence="2" id="KW-1185">Reference proteome</keyword>
<comment type="caution">
    <text evidence="1">The sequence shown here is derived from an EMBL/GenBank/DDBJ whole genome shotgun (WGS) entry which is preliminary data.</text>
</comment>
<dbReference type="Proteomes" id="UP001060215">
    <property type="component" value="Chromosome 13"/>
</dbReference>
<evidence type="ECO:0000313" key="1">
    <source>
        <dbReference type="EMBL" id="KAI7991689.1"/>
    </source>
</evidence>